<organism evidence="3 4">
    <name type="scientific">Paenibacillus validus</name>
    <dbReference type="NCBI Taxonomy" id="44253"/>
    <lineage>
        <taxon>Bacteria</taxon>
        <taxon>Bacillati</taxon>
        <taxon>Bacillota</taxon>
        <taxon>Bacilli</taxon>
        <taxon>Bacillales</taxon>
        <taxon>Paenibacillaceae</taxon>
        <taxon>Paenibacillus</taxon>
    </lineage>
</organism>
<keyword evidence="1 3" id="KW-0378">Hydrolase</keyword>
<dbReference type="GO" id="GO:0016020">
    <property type="term" value="C:membrane"/>
    <property type="evidence" value="ECO:0007669"/>
    <property type="project" value="TreeGrafter"/>
</dbReference>
<evidence type="ECO:0000259" key="2">
    <source>
        <dbReference type="Pfam" id="PF00561"/>
    </source>
</evidence>
<dbReference type="PRINTS" id="PR00111">
    <property type="entry name" value="ABHYDROLASE"/>
</dbReference>
<proteinExistence type="predicted"/>
<accession>A0A7X2Z996</accession>
<dbReference type="Gene3D" id="3.40.50.1820">
    <property type="entry name" value="alpha/beta hydrolase"/>
    <property type="match status" value="1"/>
</dbReference>
<dbReference type="InterPro" id="IPR050266">
    <property type="entry name" value="AB_hydrolase_sf"/>
</dbReference>
<sequence>MPYAEVNGTTLYYRVKGSGLPIIFVHPPLLEGNNFDDQLEQLSDTYQIITVDVRGHGRSPYSKQPLTIPLIAGDIRGLMDALEVKKACICGYSTGGSVALAAMLAYPDLFHGGILISAMSEVSDLMLRSRFWAAIYTSGLHAKRVLTAAITWGNASSPENFKKLYSAALRGDIRNHKQYYKSGLTYSCTQRLKEIPLPTLLLYGKKDSGFHKYAKMLHRQLPNSTLHFIPKAKHQLPTKWAGPTNRLIRQWIEAQPFATTGRRILRDLQETHVPIPVFEPGTIQEEPNQQA</sequence>
<protein>
    <submittedName>
        <fullName evidence="3">Alpha/beta fold hydrolase</fullName>
    </submittedName>
</protein>
<dbReference type="SUPFAM" id="SSF53474">
    <property type="entry name" value="alpha/beta-Hydrolases"/>
    <property type="match status" value="1"/>
</dbReference>
<dbReference type="RefSeq" id="WP_155614442.1">
    <property type="nucleotide sequence ID" value="NZ_WNZX01000005.1"/>
</dbReference>
<evidence type="ECO:0000313" key="4">
    <source>
        <dbReference type="Proteomes" id="UP000450917"/>
    </source>
</evidence>
<dbReference type="EMBL" id="WNZX01000005">
    <property type="protein sequence ID" value="MUG70708.1"/>
    <property type="molecule type" value="Genomic_DNA"/>
</dbReference>
<evidence type="ECO:0000313" key="3">
    <source>
        <dbReference type="EMBL" id="MUG70708.1"/>
    </source>
</evidence>
<keyword evidence="4" id="KW-1185">Reference proteome</keyword>
<dbReference type="AlphaFoldDB" id="A0A7X2Z996"/>
<dbReference type="Proteomes" id="UP000450917">
    <property type="component" value="Unassembled WGS sequence"/>
</dbReference>
<reference evidence="3 4" key="1">
    <citation type="submission" date="2019-11" db="EMBL/GenBank/DDBJ databases">
        <title>Draft genome sequences of five Paenibacillus species of dairy origin.</title>
        <authorList>
            <person name="Olajide A.M."/>
            <person name="Chen S."/>
            <person name="Lapointe G."/>
        </authorList>
    </citation>
    <scope>NUCLEOTIDE SEQUENCE [LARGE SCALE GENOMIC DNA]</scope>
    <source>
        <strain evidence="3 4">2CS3</strain>
    </source>
</reference>
<gene>
    <name evidence="3" type="ORF">GNP93_08435</name>
</gene>
<evidence type="ECO:0000256" key="1">
    <source>
        <dbReference type="ARBA" id="ARBA00022801"/>
    </source>
</evidence>
<dbReference type="InterPro" id="IPR029058">
    <property type="entry name" value="AB_hydrolase_fold"/>
</dbReference>
<dbReference type="Pfam" id="PF00561">
    <property type="entry name" value="Abhydrolase_1"/>
    <property type="match status" value="1"/>
</dbReference>
<dbReference type="GO" id="GO:0016787">
    <property type="term" value="F:hydrolase activity"/>
    <property type="evidence" value="ECO:0007669"/>
    <property type="project" value="UniProtKB-KW"/>
</dbReference>
<dbReference type="PANTHER" id="PTHR43798:SF31">
    <property type="entry name" value="AB HYDROLASE SUPERFAMILY PROTEIN YCLE"/>
    <property type="match status" value="1"/>
</dbReference>
<comment type="caution">
    <text evidence="3">The sequence shown here is derived from an EMBL/GenBank/DDBJ whole genome shotgun (WGS) entry which is preliminary data.</text>
</comment>
<dbReference type="PANTHER" id="PTHR43798">
    <property type="entry name" value="MONOACYLGLYCEROL LIPASE"/>
    <property type="match status" value="1"/>
</dbReference>
<dbReference type="InterPro" id="IPR000073">
    <property type="entry name" value="AB_hydrolase_1"/>
</dbReference>
<name>A0A7X2Z996_9BACL</name>
<feature type="domain" description="AB hydrolase-1" evidence="2">
    <location>
        <begin position="21"/>
        <end position="234"/>
    </location>
</feature>